<evidence type="ECO:0000313" key="5">
    <source>
        <dbReference type="Proteomes" id="UP000635726"/>
    </source>
</evidence>
<name>A0A917PT14_9DEIO</name>
<evidence type="ECO:0000256" key="1">
    <source>
        <dbReference type="SAM" id="MobiDB-lite"/>
    </source>
</evidence>
<proteinExistence type="predicted"/>
<reference evidence="4" key="1">
    <citation type="journal article" date="2014" name="Int. J. Syst. Evol. Microbiol.">
        <title>Complete genome sequence of Corynebacterium casei LMG S-19264T (=DSM 44701T), isolated from a smear-ripened cheese.</title>
        <authorList>
            <consortium name="US DOE Joint Genome Institute (JGI-PGF)"/>
            <person name="Walter F."/>
            <person name="Albersmeier A."/>
            <person name="Kalinowski J."/>
            <person name="Ruckert C."/>
        </authorList>
    </citation>
    <scope>NUCLEOTIDE SEQUENCE</scope>
    <source>
        <strain evidence="4">JCM 14371</strain>
    </source>
</reference>
<accession>A0A917PT14</accession>
<dbReference type="Proteomes" id="UP000635726">
    <property type="component" value="Unassembled WGS sequence"/>
</dbReference>
<feature type="domain" description="Glycogen debranching enzyme C-terminal" evidence="2">
    <location>
        <begin position="397"/>
        <end position="742"/>
    </location>
</feature>
<organism evidence="4 5">
    <name type="scientific">Deinococcus aquiradiocola</name>
    <dbReference type="NCBI Taxonomy" id="393059"/>
    <lineage>
        <taxon>Bacteria</taxon>
        <taxon>Thermotogati</taxon>
        <taxon>Deinococcota</taxon>
        <taxon>Deinococci</taxon>
        <taxon>Deinococcales</taxon>
        <taxon>Deinococcaceae</taxon>
        <taxon>Deinococcus</taxon>
    </lineage>
</organism>
<evidence type="ECO:0000259" key="2">
    <source>
        <dbReference type="Pfam" id="PF06202"/>
    </source>
</evidence>
<dbReference type="InterPro" id="IPR010401">
    <property type="entry name" value="AGL/Gdb1"/>
</dbReference>
<evidence type="ECO:0000259" key="3">
    <source>
        <dbReference type="Pfam" id="PF12439"/>
    </source>
</evidence>
<dbReference type="SUPFAM" id="SSF48208">
    <property type="entry name" value="Six-hairpin glycosidases"/>
    <property type="match status" value="1"/>
</dbReference>
<dbReference type="PANTHER" id="PTHR10569:SF2">
    <property type="entry name" value="GLYCOGEN DEBRANCHING ENZYME"/>
    <property type="match status" value="1"/>
</dbReference>
<dbReference type="Gene3D" id="1.50.10.10">
    <property type="match status" value="1"/>
</dbReference>
<protein>
    <recommendedName>
        <fullName evidence="6">Glycogen debranching protein</fullName>
    </recommendedName>
</protein>
<dbReference type="GO" id="GO:0004134">
    <property type="term" value="F:4-alpha-glucanotransferase activity"/>
    <property type="evidence" value="ECO:0007669"/>
    <property type="project" value="InterPro"/>
</dbReference>
<dbReference type="EMBL" id="BMOE01000028">
    <property type="protein sequence ID" value="GGJ90125.1"/>
    <property type="molecule type" value="Genomic_DNA"/>
</dbReference>
<dbReference type="PANTHER" id="PTHR10569">
    <property type="entry name" value="GLYCOGEN DEBRANCHING ENZYME"/>
    <property type="match status" value="1"/>
</dbReference>
<dbReference type="GO" id="GO:0004135">
    <property type="term" value="F:amylo-alpha-1,6-glucosidase activity"/>
    <property type="evidence" value="ECO:0007669"/>
    <property type="project" value="InterPro"/>
</dbReference>
<dbReference type="Pfam" id="PF06202">
    <property type="entry name" value="GDE_C"/>
    <property type="match status" value="1"/>
</dbReference>
<feature type="compositionally biased region" description="Pro residues" evidence="1">
    <location>
        <begin position="376"/>
        <end position="385"/>
    </location>
</feature>
<comment type="caution">
    <text evidence="4">The sequence shown here is derived from an EMBL/GenBank/DDBJ whole genome shotgun (WGS) entry which is preliminary data.</text>
</comment>
<dbReference type="InterPro" id="IPR008928">
    <property type="entry name" value="6-hairpin_glycosidase_sf"/>
</dbReference>
<evidence type="ECO:0008006" key="6">
    <source>
        <dbReference type="Google" id="ProtNLM"/>
    </source>
</evidence>
<evidence type="ECO:0000313" key="4">
    <source>
        <dbReference type="EMBL" id="GGJ90125.1"/>
    </source>
</evidence>
<keyword evidence="5" id="KW-1185">Reference proteome</keyword>
<dbReference type="GO" id="GO:0005980">
    <property type="term" value="P:glycogen catabolic process"/>
    <property type="evidence" value="ECO:0007669"/>
    <property type="project" value="InterPro"/>
</dbReference>
<dbReference type="AlphaFoldDB" id="A0A917PT14"/>
<feature type="domain" description="Glycogen debranching enzyme bacterial and archaeal type N-terminal" evidence="3">
    <location>
        <begin position="50"/>
        <end position="268"/>
    </location>
</feature>
<dbReference type="Pfam" id="PF12439">
    <property type="entry name" value="GDE_N"/>
    <property type="match status" value="1"/>
</dbReference>
<feature type="region of interest" description="Disordered" evidence="1">
    <location>
        <begin position="328"/>
        <end position="392"/>
    </location>
</feature>
<gene>
    <name evidence="4" type="ORF">GCM10008939_37580</name>
</gene>
<reference evidence="4" key="2">
    <citation type="submission" date="2020-09" db="EMBL/GenBank/DDBJ databases">
        <authorList>
            <person name="Sun Q."/>
            <person name="Ohkuma M."/>
        </authorList>
    </citation>
    <scope>NUCLEOTIDE SEQUENCE</scope>
    <source>
        <strain evidence="4">JCM 14371</strain>
    </source>
</reference>
<dbReference type="InterPro" id="IPR012341">
    <property type="entry name" value="6hp_glycosidase-like_sf"/>
</dbReference>
<dbReference type="InterPro" id="IPR032790">
    <property type="entry name" value="GDE_C"/>
</dbReference>
<dbReference type="InterPro" id="IPR024742">
    <property type="entry name" value="Glycogen_debranch_N"/>
</dbReference>
<sequence>MVVDSWARRGEGEAGRAVIAYSVGVTSPAAPLPPIYSHRLGPQEARDLSREVLLADGLGGFALSSPAGVPTRCYSGLAQSLRPPVQRQTMFITALETLEVAGRRYALHAFEVAPGTLEGDGLNLLSHVDLNDLLPTRVQLAGGVRVSRTSFVPHRSGTLVQLYEIDAPQDVTLTLGALLTHRDMHAVCTVTPKLEFLRAGADVTVSGSGEGAHLIGLRVFTPAGAAEGLRPQPVPQRLHYRLDTARGAPDTDRAVSTDLWRVMVPAGRQRLALVVGEPARVGDPWAAHAQETRRRHALIAQTFGATGVQDSVTATLALSADSFLVERQATPSPARPDVQAEAEPQEVTAQATMAGQTPERDAHEDELLVDDQGAAPTPPARPDTPAPVSGLAGEPVRTLSVIAGYPWFADWGRDSMIALTGLTLVTGRLDEARQLLTTFLDHLRGGLTPNNFHDDGSGAGYNTVDGALWLIVALERYLRASSDADFARRHLDSVREILRAHLQGTEFGIRADPQDGLLLAGEVGVQLTWMDVKIHDWVVTPRHGKPVEIQALWLAALAAESRLSQALVQEPAYSAEVLRARAAFLQLWNEEGAYLYDSLTSDGRADPTIRPNALLALALPDTPAVPEQLDAALLTAGRELLTPLGLRTLAVSDPRYLGNYGGSQLVRDAAYHQGTVWPWPLGAYVELLLRRGRVAEARAALDGLVAHLWEAGLGSVSEVFSGDTLTPGGCAFQAWSVSEVLRAHVLVCHAERAAGEPG</sequence>